<dbReference type="EMBL" id="JBHFFA010000001">
    <property type="protein sequence ID" value="KAL2653509.1"/>
    <property type="molecule type" value="Genomic_DNA"/>
</dbReference>
<evidence type="ECO:0000313" key="2">
    <source>
        <dbReference type="Proteomes" id="UP001605036"/>
    </source>
</evidence>
<protein>
    <submittedName>
        <fullName evidence="1">Uncharacterized protein</fullName>
    </submittedName>
</protein>
<accession>A0ABD1ZT49</accession>
<sequence length="232" mass="25867">MDPMADLPSKVTGSFFCSGRGSGFRPRLDGGDNTFLWPRRIRAEVAARERRERTADSRGVGHFLDSILANWVGRGVRIPGNTCEDAMWRTLGKRLDSFHAGVISQGGVRFCQDLAYVEWKQLLHETLVLACTLCPNYPTMATRGFRSYHKQFLEYPRLDKSPVRPYLRASTSREPIQCDGTSLNSAWSSGIGARSYRGSGRGVKKKHSEPARKATIVPSGIVQRTRSAKSMT</sequence>
<reference evidence="1 2" key="1">
    <citation type="submission" date="2024-09" db="EMBL/GenBank/DDBJ databases">
        <title>Chromosome-scale assembly of Riccia fluitans.</title>
        <authorList>
            <person name="Paukszto L."/>
            <person name="Sawicki J."/>
            <person name="Karawczyk K."/>
            <person name="Piernik-Szablinska J."/>
            <person name="Szczecinska M."/>
            <person name="Mazdziarz M."/>
        </authorList>
    </citation>
    <scope>NUCLEOTIDE SEQUENCE [LARGE SCALE GENOMIC DNA]</scope>
    <source>
        <strain evidence="1">Rf_01</strain>
        <tissue evidence="1">Aerial parts of the thallus</tissue>
    </source>
</reference>
<keyword evidence="2" id="KW-1185">Reference proteome</keyword>
<dbReference type="AlphaFoldDB" id="A0ABD1ZT49"/>
<name>A0ABD1ZT49_9MARC</name>
<comment type="caution">
    <text evidence="1">The sequence shown here is derived from an EMBL/GenBank/DDBJ whole genome shotgun (WGS) entry which is preliminary data.</text>
</comment>
<gene>
    <name evidence="1" type="ORF">R1flu_021637</name>
</gene>
<evidence type="ECO:0000313" key="1">
    <source>
        <dbReference type="EMBL" id="KAL2653509.1"/>
    </source>
</evidence>
<organism evidence="1 2">
    <name type="scientific">Riccia fluitans</name>
    <dbReference type="NCBI Taxonomy" id="41844"/>
    <lineage>
        <taxon>Eukaryota</taxon>
        <taxon>Viridiplantae</taxon>
        <taxon>Streptophyta</taxon>
        <taxon>Embryophyta</taxon>
        <taxon>Marchantiophyta</taxon>
        <taxon>Marchantiopsida</taxon>
        <taxon>Marchantiidae</taxon>
        <taxon>Marchantiales</taxon>
        <taxon>Ricciaceae</taxon>
        <taxon>Riccia</taxon>
    </lineage>
</organism>
<proteinExistence type="predicted"/>
<dbReference type="Proteomes" id="UP001605036">
    <property type="component" value="Unassembled WGS sequence"/>
</dbReference>